<dbReference type="Pfam" id="PF20655">
    <property type="entry name" value="Vps52_C"/>
    <property type="match status" value="1"/>
</dbReference>
<dbReference type="GO" id="GO:0032456">
    <property type="term" value="P:endocytic recycling"/>
    <property type="evidence" value="ECO:0007669"/>
    <property type="project" value="Ensembl"/>
</dbReference>
<evidence type="ECO:0000259" key="8">
    <source>
        <dbReference type="Pfam" id="PF04129"/>
    </source>
</evidence>
<feature type="compositionally biased region" description="Gly residues" evidence="7">
    <location>
        <begin position="79"/>
        <end position="92"/>
    </location>
</feature>
<dbReference type="PANTHER" id="PTHR14190:SF7">
    <property type="entry name" value="VACUOLAR PROTEIN SORTING-ASSOCIATED PROTEIN 52 HOMOLOG"/>
    <property type="match status" value="1"/>
</dbReference>
<dbReference type="GO" id="GO:0042147">
    <property type="term" value="P:retrograde transport, endosome to Golgi"/>
    <property type="evidence" value="ECO:0007669"/>
    <property type="project" value="TreeGrafter"/>
</dbReference>
<keyword evidence="4" id="KW-0813">Transport</keyword>
<evidence type="ECO:0000256" key="1">
    <source>
        <dbReference type="ARBA" id="ARBA00004601"/>
    </source>
</evidence>
<evidence type="ECO:0000256" key="5">
    <source>
        <dbReference type="ARBA" id="ARBA00022927"/>
    </source>
</evidence>
<reference evidence="10" key="2">
    <citation type="submission" date="2025-09" db="UniProtKB">
        <authorList>
            <consortium name="Ensembl"/>
        </authorList>
    </citation>
    <scope>IDENTIFICATION</scope>
</reference>
<dbReference type="GO" id="GO:0016020">
    <property type="term" value="C:membrane"/>
    <property type="evidence" value="ECO:0007669"/>
    <property type="project" value="Ensembl"/>
</dbReference>
<dbReference type="GO" id="GO:0005829">
    <property type="term" value="C:cytosol"/>
    <property type="evidence" value="ECO:0007669"/>
    <property type="project" value="GOC"/>
</dbReference>
<proteinExistence type="inferred from homology"/>
<dbReference type="Ensembl" id="ENSABRT00000000277.1">
    <property type="protein sequence ID" value="ENSABRP00000000171.1"/>
    <property type="gene ID" value="ENSABRG00000000124.1"/>
</dbReference>
<dbReference type="GO" id="GO:0015031">
    <property type="term" value="P:protein transport"/>
    <property type="evidence" value="ECO:0007669"/>
    <property type="project" value="UniProtKB-KW"/>
</dbReference>
<feature type="compositionally biased region" description="Basic and acidic residues" evidence="7">
    <location>
        <begin position="15"/>
        <end position="26"/>
    </location>
</feature>
<evidence type="ECO:0000256" key="6">
    <source>
        <dbReference type="ARBA" id="ARBA00023034"/>
    </source>
</evidence>
<evidence type="ECO:0000313" key="10">
    <source>
        <dbReference type="Ensembl" id="ENSABRP00000000171.1"/>
    </source>
</evidence>
<dbReference type="GO" id="GO:0007041">
    <property type="term" value="P:lysosomal transport"/>
    <property type="evidence" value="ECO:0007669"/>
    <property type="project" value="Ensembl"/>
</dbReference>
<gene>
    <name evidence="10" type="primary">VPS52</name>
</gene>
<dbReference type="PANTHER" id="PTHR14190">
    <property type="entry name" value="SUPPRESSOR OF ACTIN MUTATIONS 2/VACUOLAR PROTEIN SORTING 52"/>
    <property type="match status" value="1"/>
</dbReference>
<evidence type="ECO:0000259" key="9">
    <source>
        <dbReference type="Pfam" id="PF20655"/>
    </source>
</evidence>
<feature type="region of interest" description="Disordered" evidence="7">
    <location>
        <begin position="1"/>
        <end position="105"/>
    </location>
</feature>
<evidence type="ECO:0000313" key="11">
    <source>
        <dbReference type="Proteomes" id="UP000694426"/>
    </source>
</evidence>
<dbReference type="InterPro" id="IPR048361">
    <property type="entry name" value="Vps52_C"/>
</dbReference>
<name>A0A8B9B7V5_9AVES</name>
<organism evidence="10 11">
    <name type="scientific">Anser brachyrhynchus</name>
    <name type="common">Pink-footed goose</name>
    <dbReference type="NCBI Taxonomy" id="132585"/>
    <lineage>
        <taxon>Eukaryota</taxon>
        <taxon>Metazoa</taxon>
        <taxon>Chordata</taxon>
        <taxon>Craniata</taxon>
        <taxon>Vertebrata</taxon>
        <taxon>Euteleostomi</taxon>
        <taxon>Archelosauria</taxon>
        <taxon>Archosauria</taxon>
        <taxon>Dinosauria</taxon>
        <taxon>Saurischia</taxon>
        <taxon>Theropoda</taxon>
        <taxon>Coelurosauria</taxon>
        <taxon>Aves</taxon>
        <taxon>Neognathae</taxon>
        <taxon>Galloanserae</taxon>
        <taxon>Anseriformes</taxon>
        <taxon>Anatidae</taxon>
        <taxon>Anserinae</taxon>
        <taxon>Anser</taxon>
    </lineage>
</organism>
<dbReference type="GeneTree" id="ENSGT00390000008815"/>
<dbReference type="GO" id="GO:0000938">
    <property type="term" value="C:GARP complex"/>
    <property type="evidence" value="ECO:0007669"/>
    <property type="project" value="Ensembl"/>
</dbReference>
<dbReference type="AlphaFoldDB" id="A0A8B9B7V5"/>
<evidence type="ECO:0000256" key="4">
    <source>
        <dbReference type="ARBA" id="ARBA00022448"/>
    </source>
</evidence>
<dbReference type="InterPro" id="IPR048319">
    <property type="entry name" value="Vps52_CC"/>
</dbReference>
<dbReference type="GO" id="GO:0019905">
    <property type="term" value="F:syntaxin binding"/>
    <property type="evidence" value="ECO:0007669"/>
    <property type="project" value="Ensembl"/>
</dbReference>
<evidence type="ECO:0000256" key="2">
    <source>
        <dbReference type="ARBA" id="ARBA00008180"/>
    </source>
</evidence>
<keyword evidence="6" id="KW-0333">Golgi apparatus</keyword>
<comment type="subcellular location">
    <subcellularLocation>
        <location evidence="1">Golgi apparatus</location>
        <location evidence="1">trans-Golgi network</location>
    </subcellularLocation>
</comment>
<feature type="domain" description="Vps52 coiled-coil" evidence="8">
    <location>
        <begin position="107"/>
        <end position="256"/>
    </location>
</feature>
<protein>
    <recommendedName>
        <fullName evidence="3">Vacuolar protein sorting-associated protein 52 homolog</fullName>
    </recommendedName>
</protein>
<dbReference type="InterPro" id="IPR007258">
    <property type="entry name" value="Vps52"/>
</dbReference>
<dbReference type="Pfam" id="PF04129">
    <property type="entry name" value="Vps52_CC"/>
    <property type="match status" value="1"/>
</dbReference>
<sequence length="435" mass="48626">RDRDGDQGTGSKGWGPRDGDGDRDKGTGTVTGGGGKEEPWGWVALGGGERGRERGLGTPRGAWGHPQGLRDTPGALGTPSGGGSGTPGGGLGYTPRARPRSPQAADPRMEQMLGSFQSALSSISCEIRTLQEHSVAMNLRLRNRRAVRRQLGQLLDELVVPAPMISAILEAPVTEQEFLEQLHELNGKINSVKEQAFRETVACADVQHILEKLKIKAVTKIREFVLQKIYSFRKPMTNYQIPQNALLKYRFFYQFLLGNERAVAQELREQYVDTMSKIYLSYFKSYTSRLMKIQYEEVAEKDDLMGVEDTEFIEEILSPPFGGMIAFVKEAEALIEKGQQERLRGEEARVTQLVRGFSGTWKAAVEALSQDVMRSFSNFKNGTSIIQGALTQLIQYYHRFHKVLSQPPLRALPARAELINIHHLMVELKKHKPNF</sequence>
<comment type="similarity">
    <text evidence="2">Belongs to the VPS52 family.</text>
</comment>
<keyword evidence="11" id="KW-1185">Reference proteome</keyword>
<dbReference type="GO" id="GO:0006896">
    <property type="term" value="P:Golgi to vacuole transport"/>
    <property type="evidence" value="ECO:0007669"/>
    <property type="project" value="TreeGrafter"/>
</dbReference>
<reference evidence="10" key="1">
    <citation type="submission" date="2025-08" db="UniProtKB">
        <authorList>
            <consortium name="Ensembl"/>
        </authorList>
    </citation>
    <scope>IDENTIFICATION</scope>
</reference>
<accession>A0A8B9B7V5</accession>
<feature type="domain" description="Vps52 C-terminal" evidence="9">
    <location>
        <begin position="273"/>
        <end position="309"/>
    </location>
</feature>
<evidence type="ECO:0000256" key="3">
    <source>
        <dbReference type="ARBA" id="ARBA00017083"/>
    </source>
</evidence>
<dbReference type="GO" id="GO:0048471">
    <property type="term" value="C:perinuclear region of cytoplasm"/>
    <property type="evidence" value="ECO:0007669"/>
    <property type="project" value="Ensembl"/>
</dbReference>
<keyword evidence="5" id="KW-0653">Protein transport</keyword>
<dbReference type="Proteomes" id="UP000694426">
    <property type="component" value="Unplaced"/>
</dbReference>
<dbReference type="GO" id="GO:1990745">
    <property type="term" value="C:EARP complex"/>
    <property type="evidence" value="ECO:0007669"/>
    <property type="project" value="Ensembl"/>
</dbReference>
<evidence type="ECO:0000256" key="7">
    <source>
        <dbReference type="SAM" id="MobiDB-lite"/>
    </source>
</evidence>